<dbReference type="STRING" id="2070753.A0A3A2ZEL9"/>
<keyword evidence="8 11" id="KW-0539">Nucleus</keyword>
<feature type="compositionally biased region" description="Polar residues" evidence="12">
    <location>
        <begin position="279"/>
        <end position="295"/>
    </location>
</feature>
<sequence length="329" mass="36004">MANAQDSSLEEILWRSPPHVQMMGGYLHSNNILFYFAESPFFDPTSNNASLAIQASYNETFRHFVETREAFEARLKTMQGLEFVVAYDPLQTAAQSDTNFAHEPSNIWVIRKQARRHRVGMDDEVVPISTYFVVGDCVYMAPSAASIVGNRILSAVTSLTRLMKMASSLPTFTSSHGHTYLPPAPKQTETGQAGMQSQQSKEDTPMPDTETQTKGPLVGPQNNNTGTMIQDTRTLAESFNLLSRYGDEYMDEHPLVGEPGSFILSRSGDADRGTAPKQAPSTSNAANVPTRTATPQVRVDTPGRASDKGSTPSSSDETKSKKRKSKVAS</sequence>
<feature type="compositionally biased region" description="Polar residues" evidence="12">
    <location>
        <begin position="209"/>
        <end position="227"/>
    </location>
</feature>
<dbReference type="PIRSF" id="PIRSF013286">
    <property type="entry name" value="MED6_fungi"/>
    <property type="match status" value="1"/>
</dbReference>
<organism evidence="13 14">
    <name type="scientific">Aspergillus sclerotialis</name>
    <dbReference type="NCBI Taxonomy" id="2070753"/>
    <lineage>
        <taxon>Eukaryota</taxon>
        <taxon>Fungi</taxon>
        <taxon>Dikarya</taxon>
        <taxon>Ascomycota</taxon>
        <taxon>Pezizomycotina</taxon>
        <taxon>Eurotiomycetes</taxon>
        <taxon>Eurotiomycetidae</taxon>
        <taxon>Eurotiales</taxon>
        <taxon>Aspergillaceae</taxon>
        <taxon>Aspergillus</taxon>
        <taxon>Aspergillus subgen. Polypaecilum</taxon>
    </lineage>
</organism>
<keyword evidence="14" id="KW-1185">Reference proteome</keyword>
<dbReference type="Pfam" id="PF04934">
    <property type="entry name" value="Med6"/>
    <property type="match status" value="1"/>
</dbReference>
<dbReference type="InterPro" id="IPR016612">
    <property type="entry name" value="Mediator_Med6_fun"/>
</dbReference>
<evidence type="ECO:0000256" key="9">
    <source>
        <dbReference type="ARBA" id="ARBA00025687"/>
    </source>
</evidence>
<evidence type="ECO:0000256" key="4">
    <source>
        <dbReference type="ARBA" id="ARBA00020634"/>
    </source>
</evidence>
<evidence type="ECO:0000313" key="14">
    <source>
        <dbReference type="Proteomes" id="UP000266188"/>
    </source>
</evidence>
<dbReference type="FunFam" id="3.10.450.580:FF:000003">
    <property type="entry name" value="Mediator of RNA polymerase II transcription subunit 6"/>
    <property type="match status" value="1"/>
</dbReference>
<dbReference type="AlphaFoldDB" id="A0A3A2ZEL9"/>
<evidence type="ECO:0000256" key="10">
    <source>
        <dbReference type="ARBA" id="ARBA00031259"/>
    </source>
</evidence>
<comment type="similarity">
    <text evidence="2 11">Belongs to the Mediator complex subunit 6 family.</text>
</comment>
<gene>
    <name evidence="13" type="ORF">PHISCL_06877</name>
</gene>
<evidence type="ECO:0000256" key="2">
    <source>
        <dbReference type="ARBA" id="ARBA00007526"/>
    </source>
</evidence>
<dbReference type="GO" id="GO:0003712">
    <property type="term" value="F:transcription coregulator activity"/>
    <property type="evidence" value="ECO:0007669"/>
    <property type="project" value="InterPro"/>
</dbReference>
<evidence type="ECO:0000313" key="13">
    <source>
        <dbReference type="EMBL" id="RJE20783.1"/>
    </source>
</evidence>
<accession>A0A3A2ZEL9</accession>
<name>A0A3A2ZEL9_9EURO</name>
<dbReference type="EMBL" id="MVGC01000277">
    <property type="protein sequence ID" value="RJE20783.1"/>
    <property type="molecule type" value="Genomic_DNA"/>
</dbReference>
<feature type="compositionally biased region" description="Basic residues" evidence="12">
    <location>
        <begin position="320"/>
        <end position="329"/>
    </location>
</feature>
<proteinExistence type="inferred from homology"/>
<evidence type="ECO:0000256" key="6">
    <source>
        <dbReference type="ARBA" id="ARBA00023159"/>
    </source>
</evidence>
<evidence type="ECO:0000256" key="11">
    <source>
        <dbReference type="PIRNR" id="PIRNR013286"/>
    </source>
</evidence>
<reference evidence="14" key="1">
    <citation type="submission" date="2017-02" db="EMBL/GenBank/DDBJ databases">
        <authorList>
            <person name="Tafer H."/>
            <person name="Lopandic K."/>
        </authorList>
    </citation>
    <scope>NUCLEOTIDE SEQUENCE [LARGE SCALE GENOMIC DNA]</scope>
    <source>
        <strain evidence="14">CBS 366.77</strain>
    </source>
</reference>
<evidence type="ECO:0000256" key="3">
    <source>
        <dbReference type="ARBA" id="ARBA00011837"/>
    </source>
</evidence>
<evidence type="ECO:0000256" key="8">
    <source>
        <dbReference type="ARBA" id="ARBA00023242"/>
    </source>
</evidence>
<keyword evidence="7 11" id="KW-0804">Transcription</keyword>
<dbReference type="PANTHER" id="PTHR13104">
    <property type="entry name" value="MED-6-RELATED"/>
    <property type="match status" value="1"/>
</dbReference>
<evidence type="ECO:0000256" key="12">
    <source>
        <dbReference type="SAM" id="MobiDB-lite"/>
    </source>
</evidence>
<protein>
    <recommendedName>
        <fullName evidence="4 11">Mediator of RNA polymerase II transcription subunit 6</fullName>
    </recommendedName>
    <alternativeName>
        <fullName evidence="10 11">Mediator complex subunit 6</fullName>
    </alternativeName>
</protein>
<feature type="region of interest" description="Disordered" evidence="12">
    <location>
        <begin position="173"/>
        <end position="227"/>
    </location>
</feature>
<dbReference type="InterPro" id="IPR038566">
    <property type="entry name" value="Mediator_Med6_sf"/>
</dbReference>
<dbReference type="GO" id="GO:0006357">
    <property type="term" value="P:regulation of transcription by RNA polymerase II"/>
    <property type="evidence" value="ECO:0007669"/>
    <property type="project" value="InterPro"/>
</dbReference>
<feature type="region of interest" description="Disordered" evidence="12">
    <location>
        <begin position="260"/>
        <end position="329"/>
    </location>
</feature>
<evidence type="ECO:0000256" key="5">
    <source>
        <dbReference type="ARBA" id="ARBA00023015"/>
    </source>
</evidence>
<comment type="subcellular location">
    <subcellularLocation>
        <location evidence="1 11">Nucleus</location>
    </subcellularLocation>
</comment>
<comment type="caution">
    <text evidence="13">The sequence shown here is derived from an EMBL/GenBank/DDBJ whole genome shotgun (WGS) entry which is preliminary data.</text>
</comment>
<keyword evidence="5 11" id="KW-0805">Transcription regulation</keyword>
<dbReference type="OrthoDB" id="344220at2759"/>
<dbReference type="Proteomes" id="UP000266188">
    <property type="component" value="Unassembled WGS sequence"/>
</dbReference>
<dbReference type="Gene3D" id="3.10.450.580">
    <property type="entry name" value="Mediator complex, subunit Med6"/>
    <property type="match status" value="1"/>
</dbReference>
<keyword evidence="6 11" id="KW-0010">Activator</keyword>
<comment type="function">
    <text evidence="9">Component of the Mediator complex, a coactivator involved in the regulated transcription of nearly all RNA polymerase II-dependent genes. Mediator functions as a bridge to convey information from gene-specific regulatory proteins to the basal RNA polymerase II transcription machinery. Mediator is recruited to promoters by direct interactions with regulatory proteins and serves as a scaffold for the assembly of a functional preinitiation complex with RNA polymerase II and the general transcription factors.</text>
</comment>
<evidence type="ECO:0000256" key="7">
    <source>
        <dbReference type="ARBA" id="ARBA00023163"/>
    </source>
</evidence>
<dbReference type="InterPro" id="IPR007018">
    <property type="entry name" value="Mediator_Med6"/>
</dbReference>
<evidence type="ECO:0000256" key="1">
    <source>
        <dbReference type="ARBA" id="ARBA00004123"/>
    </source>
</evidence>
<comment type="subunit">
    <text evidence="3 11">Component of the Mediator complex.</text>
</comment>
<dbReference type="GO" id="GO:0016592">
    <property type="term" value="C:mediator complex"/>
    <property type="evidence" value="ECO:0007669"/>
    <property type="project" value="InterPro"/>
</dbReference>
<feature type="compositionally biased region" description="Polar residues" evidence="12">
    <location>
        <begin position="187"/>
        <end position="199"/>
    </location>
</feature>